<comment type="subcellular location">
    <subcellularLocation>
        <location evidence="1">Nucleus</location>
    </subcellularLocation>
</comment>
<feature type="domain" description="Zn(2)-C6 fungal-type" evidence="6">
    <location>
        <begin position="25"/>
        <end position="55"/>
    </location>
</feature>
<keyword evidence="5" id="KW-0539">Nucleus</keyword>
<dbReference type="GeneID" id="84592396"/>
<keyword evidence="4" id="KW-0804">Transcription</keyword>
<protein>
    <recommendedName>
        <fullName evidence="6">Zn(2)-C6 fungal-type domain-containing protein</fullName>
    </recommendedName>
</protein>
<evidence type="ECO:0000256" key="3">
    <source>
        <dbReference type="ARBA" id="ARBA00023125"/>
    </source>
</evidence>
<dbReference type="PANTHER" id="PTHR37534">
    <property type="entry name" value="TRANSCRIPTIONAL ACTIVATOR PROTEIN UGA3"/>
    <property type="match status" value="1"/>
</dbReference>
<reference evidence="7" key="2">
    <citation type="submission" date="2025-08" db="UniProtKB">
        <authorList>
            <consortium name="RefSeq"/>
        </authorList>
    </citation>
    <scope>IDENTIFICATION</scope>
</reference>
<dbReference type="VEuPathDB" id="FungiDB:An11g08910"/>
<dbReference type="GO" id="GO:0009893">
    <property type="term" value="P:positive regulation of metabolic process"/>
    <property type="evidence" value="ECO:0007669"/>
    <property type="project" value="UniProtKB-ARBA"/>
</dbReference>
<dbReference type="PANTHER" id="PTHR37534:SF46">
    <property type="entry name" value="ZN(II)2CYS6 TRANSCRIPTION FACTOR (EUROFUNG)"/>
    <property type="match status" value="1"/>
</dbReference>
<dbReference type="InterPro" id="IPR036864">
    <property type="entry name" value="Zn2-C6_fun-type_DNA-bd_sf"/>
</dbReference>
<name>A0AAJ8BZV5_ASPNG</name>
<dbReference type="KEGG" id="ang:An11g08910"/>
<reference evidence="7" key="1">
    <citation type="submission" date="2025-02" db="EMBL/GenBank/DDBJ databases">
        <authorList>
            <consortium name="NCBI Genome Project"/>
        </authorList>
    </citation>
    <scope>NUCLEOTIDE SEQUENCE</scope>
</reference>
<dbReference type="AlphaFoldDB" id="A0AAJ8BZV5"/>
<dbReference type="PROSITE" id="PS50048">
    <property type="entry name" value="ZN2_CY6_FUNGAL_2"/>
    <property type="match status" value="1"/>
</dbReference>
<accession>A0AAJ8BZV5</accession>
<sequence>MLHQNNQLVQGPFLKSGARLRTRSGCGECRRRRKKCDEKRPRCGGCTRNDSECQWPSEVQTVDRRRYRKTSDSQREMSSLALGTAIPSADDGAQPVTTVMASNLRPGWSLPPPVSMPAPFHKNEHLRIYRYFAHSIAPKLVRQTSLSRYSQDLHIARLALAHPPLMGVFIAIAGMEMSLQSSNLHSLALQSYLFAITSIKTGLMEGRHTGTEDWLLATTTFLCLFELNLPSKNSRRDAMPNALSHVLASGQMLSLRRPKPRNASQEAIVFERICVESFLYHAALLTLFDSSVNCLPLIQGGLNLEGYFADPDHPNDVPPGTLTSTQPVLDASYEFFLLVHDVTKLAQSCPLTTSTEFDMWSRAQDMVVHWEKAIENQQTPMSENHVGRLYTVAIRILLLHADSRRSMVDCVQLLELYLLLGLEIITALVVDEWFSFYYLWPLLVVGSVAVLPGEKQIVQAKLSQVSGSRQGGPVNLAHYRLQKVWRSGARYSDSDRGQVVSRQLRTLLKEDR</sequence>
<dbReference type="Pfam" id="PF11951">
    <property type="entry name" value="Fungal_trans_2"/>
    <property type="match status" value="1"/>
</dbReference>
<dbReference type="InterPro" id="IPR001138">
    <property type="entry name" value="Zn2Cys6_DnaBD"/>
</dbReference>
<gene>
    <name evidence="7" type="ORF">An11g08910</name>
</gene>
<organism evidence="7">
    <name type="scientific">Aspergillus niger</name>
    <dbReference type="NCBI Taxonomy" id="5061"/>
    <lineage>
        <taxon>Eukaryota</taxon>
        <taxon>Fungi</taxon>
        <taxon>Dikarya</taxon>
        <taxon>Ascomycota</taxon>
        <taxon>Pezizomycotina</taxon>
        <taxon>Eurotiomycetes</taxon>
        <taxon>Eurotiomycetidae</taxon>
        <taxon>Eurotiales</taxon>
        <taxon>Aspergillaceae</taxon>
        <taxon>Aspergillus</taxon>
        <taxon>Aspergillus subgen. Circumdati</taxon>
    </lineage>
</organism>
<dbReference type="InterPro" id="IPR021858">
    <property type="entry name" value="Fun_TF"/>
</dbReference>
<keyword evidence="3" id="KW-0238">DNA-binding</keyword>
<dbReference type="Pfam" id="PF00172">
    <property type="entry name" value="Zn_clus"/>
    <property type="match status" value="1"/>
</dbReference>
<proteinExistence type="predicted"/>
<evidence type="ECO:0000259" key="6">
    <source>
        <dbReference type="PROSITE" id="PS50048"/>
    </source>
</evidence>
<dbReference type="RefSeq" id="XP_059606374.1">
    <property type="nucleotide sequence ID" value="XM_059750482.1"/>
</dbReference>
<evidence type="ECO:0000313" key="7">
    <source>
        <dbReference type="RefSeq" id="XP_059606374.1"/>
    </source>
</evidence>
<keyword evidence="2" id="KW-0805">Transcription regulation</keyword>
<dbReference type="GO" id="GO:0003677">
    <property type="term" value="F:DNA binding"/>
    <property type="evidence" value="ECO:0007669"/>
    <property type="project" value="UniProtKB-KW"/>
</dbReference>
<evidence type="ECO:0000256" key="1">
    <source>
        <dbReference type="ARBA" id="ARBA00004123"/>
    </source>
</evidence>
<dbReference type="SUPFAM" id="SSF57701">
    <property type="entry name" value="Zn2/Cys6 DNA-binding domain"/>
    <property type="match status" value="1"/>
</dbReference>
<evidence type="ECO:0000256" key="5">
    <source>
        <dbReference type="ARBA" id="ARBA00023242"/>
    </source>
</evidence>
<dbReference type="PROSITE" id="PS00463">
    <property type="entry name" value="ZN2_CY6_FUNGAL_1"/>
    <property type="match status" value="1"/>
</dbReference>
<evidence type="ECO:0000256" key="4">
    <source>
        <dbReference type="ARBA" id="ARBA00023163"/>
    </source>
</evidence>
<dbReference type="GO" id="GO:0005634">
    <property type="term" value="C:nucleus"/>
    <property type="evidence" value="ECO:0007669"/>
    <property type="project" value="UniProtKB-SubCell"/>
</dbReference>
<dbReference type="CDD" id="cd00067">
    <property type="entry name" value="GAL4"/>
    <property type="match status" value="1"/>
</dbReference>
<dbReference type="SMART" id="SM00066">
    <property type="entry name" value="GAL4"/>
    <property type="match status" value="1"/>
</dbReference>
<dbReference type="Gene3D" id="4.10.240.10">
    <property type="entry name" value="Zn(2)-C6 fungal-type DNA-binding domain"/>
    <property type="match status" value="1"/>
</dbReference>
<evidence type="ECO:0000256" key="2">
    <source>
        <dbReference type="ARBA" id="ARBA00023015"/>
    </source>
</evidence>